<reference evidence="2 3" key="1">
    <citation type="submission" date="2020-04" db="EMBL/GenBank/DDBJ databases">
        <authorList>
            <person name="De Canck E."/>
        </authorList>
    </citation>
    <scope>NUCLEOTIDE SEQUENCE [LARGE SCALE GENOMIC DNA]</scope>
    <source>
        <strain evidence="2 3">LMG 27177</strain>
    </source>
</reference>
<dbReference type="AlphaFoldDB" id="A0A6J5GRT2"/>
<name>A0A6J5GRT2_9BURK</name>
<dbReference type="EMBL" id="CADIKI010000017">
    <property type="protein sequence ID" value="CAB3802499.1"/>
    <property type="molecule type" value="Genomic_DNA"/>
</dbReference>
<feature type="region of interest" description="Disordered" evidence="1">
    <location>
        <begin position="26"/>
        <end position="60"/>
    </location>
</feature>
<accession>A0A6J5GRT2</accession>
<gene>
    <name evidence="2" type="ORF">LMG27177_05247</name>
</gene>
<dbReference type="Proteomes" id="UP000494252">
    <property type="component" value="Unassembled WGS sequence"/>
</dbReference>
<protein>
    <submittedName>
        <fullName evidence="2">Uncharacterized protein</fullName>
    </submittedName>
</protein>
<evidence type="ECO:0000313" key="3">
    <source>
        <dbReference type="Proteomes" id="UP000494252"/>
    </source>
</evidence>
<sequence>MNKNIAGYCGYIELVSFVAYRPDTGRLPTRSRGSVGGLGASRKAVLAQRQAGRHTSADMR</sequence>
<evidence type="ECO:0000256" key="1">
    <source>
        <dbReference type="SAM" id="MobiDB-lite"/>
    </source>
</evidence>
<proteinExistence type="predicted"/>
<keyword evidence="3" id="KW-1185">Reference proteome</keyword>
<evidence type="ECO:0000313" key="2">
    <source>
        <dbReference type="EMBL" id="CAB3802499.1"/>
    </source>
</evidence>
<organism evidence="2 3">
    <name type="scientific">Paraburkholderia fynbosensis</name>
    <dbReference type="NCBI Taxonomy" id="1200993"/>
    <lineage>
        <taxon>Bacteria</taxon>
        <taxon>Pseudomonadati</taxon>
        <taxon>Pseudomonadota</taxon>
        <taxon>Betaproteobacteria</taxon>
        <taxon>Burkholderiales</taxon>
        <taxon>Burkholderiaceae</taxon>
        <taxon>Paraburkholderia</taxon>
    </lineage>
</organism>